<dbReference type="RefSeq" id="WP_209896284.1">
    <property type="nucleotide sequence ID" value="NZ_BAAAJV010000018.1"/>
</dbReference>
<organism evidence="1 2">
    <name type="scientific">Brachybacterium fresconis</name>
    <dbReference type="NCBI Taxonomy" id="173363"/>
    <lineage>
        <taxon>Bacteria</taxon>
        <taxon>Bacillati</taxon>
        <taxon>Actinomycetota</taxon>
        <taxon>Actinomycetes</taxon>
        <taxon>Micrococcales</taxon>
        <taxon>Dermabacteraceae</taxon>
        <taxon>Brachybacterium</taxon>
    </lineage>
</organism>
<name>A0ABS4YJS3_9MICO</name>
<evidence type="ECO:0000313" key="1">
    <source>
        <dbReference type="EMBL" id="MBP2409042.1"/>
    </source>
</evidence>
<comment type="caution">
    <text evidence="1">The sequence shown here is derived from an EMBL/GenBank/DDBJ whole genome shotgun (WGS) entry which is preliminary data.</text>
</comment>
<dbReference type="EMBL" id="JAGIOC010000001">
    <property type="protein sequence ID" value="MBP2409042.1"/>
    <property type="molecule type" value="Genomic_DNA"/>
</dbReference>
<evidence type="ECO:0000313" key="2">
    <source>
        <dbReference type="Proteomes" id="UP000698222"/>
    </source>
</evidence>
<reference evidence="1 2" key="1">
    <citation type="submission" date="2021-03" db="EMBL/GenBank/DDBJ databases">
        <title>Sequencing the genomes of 1000 actinobacteria strains.</title>
        <authorList>
            <person name="Klenk H.-P."/>
        </authorList>
    </citation>
    <scope>NUCLEOTIDE SEQUENCE [LARGE SCALE GENOMIC DNA]</scope>
    <source>
        <strain evidence="1 2">DSM 14564</strain>
    </source>
</reference>
<protein>
    <submittedName>
        <fullName evidence="1">Transposase-like protein</fullName>
    </submittedName>
</protein>
<proteinExistence type="predicted"/>
<keyword evidence="2" id="KW-1185">Reference proteome</keyword>
<accession>A0ABS4YJS3</accession>
<dbReference type="Proteomes" id="UP000698222">
    <property type="component" value="Unassembled WGS sequence"/>
</dbReference>
<sequence>MVKIGRLNDHQLSLPIVETKELLLDFKAPPKPSLLVAELTSSVLTLRMLTPWIAVELDRGRVIVVSKRKKYTSEYRREVAALVLAADRLIPHTVGEVDVGALPLRRWAQQDRERRGPPLAPNAPLLAEEWEELKDLRRQSTSWRRATRPREDSHLLGFEATRAGCFELTDAA</sequence>
<gene>
    <name evidence="1" type="ORF">JOF44_001945</name>
</gene>